<evidence type="ECO:0000259" key="10">
    <source>
        <dbReference type="PROSITE" id="PS51032"/>
    </source>
</evidence>
<keyword evidence="3" id="KW-0346">Stress response</keyword>
<dbReference type="GO" id="GO:0045893">
    <property type="term" value="P:positive regulation of DNA-templated transcription"/>
    <property type="evidence" value="ECO:0007669"/>
    <property type="project" value="TreeGrafter"/>
</dbReference>
<keyword evidence="12" id="KW-1185">Reference proteome</keyword>
<comment type="subcellular location">
    <subcellularLocation>
        <location evidence="1">Nucleus</location>
    </subcellularLocation>
</comment>
<gene>
    <name evidence="11" type="ORF">OLC1_LOCUS19923</name>
</gene>
<evidence type="ECO:0000256" key="3">
    <source>
        <dbReference type="ARBA" id="ARBA00023016"/>
    </source>
</evidence>
<evidence type="ECO:0000256" key="4">
    <source>
        <dbReference type="ARBA" id="ARBA00023125"/>
    </source>
</evidence>
<reference evidence="11" key="1">
    <citation type="submission" date="2023-03" db="EMBL/GenBank/DDBJ databases">
        <authorList>
            <person name="Julca I."/>
        </authorList>
    </citation>
    <scope>NUCLEOTIDE SEQUENCE</scope>
</reference>
<dbReference type="EMBL" id="OX459124">
    <property type="protein sequence ID" value="CAI9112800.1"/>
    <property type="molecule type" value="Genomic_DNA"/>
</dbReference>
<dbReference type="SMART" id="SM00380">
    <property type="entry name" value="AP2"/>
    <property type="match status" value="1"/>
</dbReference>
<dbReference type="PANTHER" id="PTHR31241">
    <property type="entry name" value="DEHYDRATION-RESPONSIVE ELEMENT-BINDING PROTEIN 2C"/>
    <property type="match status" value="1"/>
</dbReference>
<comment type="similarity">
    <text evidence="8">Belongs to the AP2/ERF transcription factor family. ERF subfamily.</text>
</comment>
<dbReference type="PROSITE" id="PS51032">
    <property type="entry name" value="AP2_ERF"/>
    <property type="match status" value="1"/>
</dbReference>
<evidence type="ECO:0000256" key="6">
    <source>
        <dbReference type="ARBA" id="ARBA00023163"/>
    </source>
</evidence>
<keyword evidence="7" id="KW-0539">Nucleus</keyword>
<dbReference type="SUPFAM" id="SSF54171">
    <property type="entry name" value="DNA-binding domain"/>
    <property type="match status" value="1"/>
</dbReference>
<dbReference type="GO" id="GO:0003700">
    <property type="term" value="F:DNA-binding transcription factor activity"/>
    <property type="evidence" value="ECO:0007669"/>
    <property type="project" value="InterPro"/>
</dbReference>
<evidence type="ECO:0000256" key="2">
    <source>
        <dbReference type="ARBA" id="ARBA00023015"/>
    </source>
</evidence>
<keyword evidence="5" id="KW-0010">Activator</keyword>
<name>A0AAV1DY44_OLDCO</name>
<dbReference type="PANTHER" id="PTHR31241:SF62">
    <property type="entry name" value="DEHYDRATION-RESPONSIVE ELEMENT-BINDING PROTEIN 2D"/>
    <property type="match status" value="1"/>
</dbReference>
<dbReference type="Gene3D" id="3.30.730.10">
    <property type="entry name" value="AP2/ERF domain"/>
    <property type="match status" value="1"/>
</dbReference>
<dbReference type="CDD" id="cd00018">
    <property type="entry name" value="AP2"/>
    <property type="match status" value="1"/>
</dbReference>
<evidence type="ECO:0000256" key="9">
    <source>
        <dbReference type="SAM" id="MobiDB-lite"/>
    </source>
</evidence>
<dbReference type="GO" id="GO:0006950">
    <property type="term" value="P:response to stress"/>
    <property type="evidence" value="ECO:0007669"/>
    <property type="project" value="TreeGrafter"/>
</dbReference>
<dbReference type="InterPro" id="IPR001471">
    <property type="entry name" value="AP2/ERF_dom"/>
</dbReference>
<dbReference type="InterPro" id="IPR036955">
    <property type="entry name" value="AP2/ERF_dom_sf"/>
</dbReference>
<evidence type="ECO:0000313" key="12">
    <source>
        <dbReference type="Proteomes" id="UP001161247"/>
    </source>
</evidence>
<proteinExistence type="inferred from homology"/>
<sequence>MTAGFSGGGSSGNGGRNNGGGGRNNIGNGNHDGPPENASCWYRGVRQMLSGRGWVAEIKEPTRGSRLFLGTFNTSHEAAMAYDSAARRLYGETAKLNLP</sequence>
<evidence type="ECO:0000256" key="8">
    <source>
        <dbReference type="ARBA" id="ARBA00024343"/>
    </source>
</evidence>
<accession>A0AAV1DY44</accession>
<keyword evidence="2" id="KW-0805">Transcription regulation</keyword>
<feature type="compositionally biased region" description="Gly residues" evidence="9">
    <location>
        <begin position="1"/>
        <end position="24"/>
    </location>
</feature>
<dbReference type="Proteomes" id="UP001161247">
    <property type="component" value="Chromosome 7"/>
</dbReference>
<dbReference type="GO" id="GO:0000976">
    <property type="term" value="F:transcription cis-regulatory region binding"/>
    <property type="evidence" value="ECO:0007669"/>
    <property type="project" value="TreeGrafter"/>
</dbReference>
<evidence type="ECO:0000256" key="7">
    <source>
        <dbReference type="ARBA" id="ARBA00023242"/>
    </source>
</evidence>
<feature type="region of interest" description="Disordered" evidence="9">
    <location>
        <begin position="1"/>
        <end position="38"/>
    </location>
</feature>
<evidence type="ECO:0000256" key="1">
    <source>
        <dbReference type="ARBA" id="ARBA00004123"/>
    </source>
</evidence>
<evidence type="ECO:0000256" key="5">
    <source>
        <dbReference type="ARBA" id="ARBA00023159"/>
    </source>
</evidence>
<dbReference type="InterPro" id="IPR016177">
    <property type="entry name" value="DNA-bd_dom_sf"/>
</dbReference>
<keyword evidence="6" id="KW-0804">Transcription</keyword>
<keyword evidence="4" id="KW-0238">DNA-binding</keyword>
<feature type="domain" description="AP2/ERF" evidence="10">
    <location>
        <begin position="41"/>
        <end position="99"/>
    </location>
</feature>
<dbReference type="GO" id="GO:0005634">
    <property type="term" value="C:nucleus"/>
    <property type="evidence" value="ECO:0007669"/>
    <property type="project" value="UniProtKB-SubCell"/>
</dbReference>
<dbReference type="Pfam" id="PF00847">
    <property type="entry name" value="AP2"/>
    <property type="match status" value="1"/>
</dbReference>
<organism evidence="11 12">
    <name type="scientific">Oldenlandia corymbosa var. corymbosa</name>
    <dbReference type="NCBI Taxonomy" id="529605"/>
    <lineage>
        <taxon>Eukaryota</taxon>
        <taxon>Viridiplantae</taxon>
        <taxon>Streptophyta</taxon>
        <taxon>Embryophyta</taxon>
        <taxon>Tracheophyta</taxon>
        <taxon>Spermatophyta</taxon>
        <taxon>Magnoliopsida</taxon>
        <taxon>eudicotyledons</taxon>
        <taxon>Gunneridae</taxon>
        <taxon>Pentapetalae</taxon>
        <taxon>asterids</taxon>
        <taxon>lamiids</taxon>
        <taxon>Gentianales</taxon>
        <taxon>Rubiaceae</taxon>
        <taxon>Rubioideae</taxon>
        <taxon>Spermacoceae</taxon>
        <taxon>Hedyotis-Oldenlandia complex</taxon>
        <taxon>Oldenlandia</taxon>
    </lineage>
</organism>
<dbReference type="AlphaFoldDB" id="A0AAV1DY44"/>
<protein>
    <submittedName>
        <fullName evidence="11">OLC1v1013293C1</fullName>
    </submittedName>
</protein>
<evidence type="ECO:0000313" key="11">
    <source>
        <dbReference type="EMBL" id="CAI9112800.1"/>
    </source>
</evidence>